<sequence length="94" mass="11501">MQWKYYEYLKTLDYKYSQDDIKLAIDEIIIEFENKSKKWTNKTNLTHNDYWILNSVMKSEAYNKIEILSALDRIQKNKKKKIESANKNNNKYRI</sequence>
<organism evidence="1 2">
    <name type="scientific">Williamsoniiplasma lucivorax</name>
    <dbReference type="NCBI Taxonomy" id="209274"/>
    <lineage>
        <taxon>Bacteria</taxon>
        <taxon>Bacillati</taxon>
        <taxon>Mycoplasmatota</taxon>
        <taxon>Mollicutes</taxon>
        <taxon>Entomoplasmatales</taxon>
        <taxon>Williamsoniiplasma</taxon>
    </lineage>
</organism>
<accession>A0A2S5RFN4</accession>
<gene>
    <name evidence="1" type="ORF">ELUCI_v1c02360</name>
</gene>
<reference evidence="1 2" key="1">
    <citation type="submission" date="2017-11" db="EMBL/GenBank/DDBJ databases">
        <title>Genome sequence of Entomoplasma lucivorax PIPN-2 (ATCC 49196).</title>
        <authorList>
            <person name="Lo W.-S."/>
            <person name="Gasparich G.E."/>
            <person name="Kuo C.-H."/>
        </authorList>
    </citation>
    <scope>NUCLEOTIDE SEQUENCE [LARGE SCALE GENOMIC DNA]</scope>
    <source>
        <strain evidence="1 2">PIPN-2</strain>
    </source>
</reference>
<protein>
    <submittedName>
        <fullName evidence="1">Uncharacterized protein</fullName>
    </submittedName>
</protein>
<dbReference type="RefSeq" id="WP_028126656.1">
    <property type="nucleotide sequence ID" value="NZ_PHNE01000001.1"/>
</dbReference>
<proteinExistence type="predicted"/>
<dbReference type="AlphaFoldDB" id="A0A2S5RFN4"/>
<evidence type="ECO:0000313" key="2">
    <source>
        <dbReference type="Proteomes" id="UP000237865"/>
    </source>
</evidence>
<comment type="caution">
    <text evidence="1">The sequence shown here is derived from an EMBL/GenBank/DDBJ whole genome shotgun (WGS) entry which is preliminary data.</text>
</comment>
<dbReference type="EMBL" id="PHNE01000001">
    <property type="protein sequence ID" value="PPE05945.1"/>
    <property type="molecule type" value="Genomic_DNA"/>
</dbReference>
<name>A0A2S5RFN4_9MOLU</name>
<keyword evidence="2" id="KW-1185">Reference proteome</keyword>
<evidence type="ECO:0000313" key="1">
    <source>
        <dbReference type="EMBL" id="PPE05945.1"/>
    </source>
</evidence>
<dbReference type="Proteomes" id="UP000237865">
    <property type="component" value="Unassembled WGS sequence"/>
</dbReference>